<dbReference type="RefSeq" id="WP_263271240.1">
    <property type="nucleotide sequence ID" value="NZ_CP081201.1"/>
</dbReference>
<dbReference type="EMBL" id="CP081201">
    <property type="protein sequence ID" value="UXZ98116.1"/>
    <property type="molecule type" value="Genomic_DNA"/>
</dbReference>
<keyword evidence="1" id="KW-1133">Transmembrane helix</keyword>
<sequence>MRSLGHVLWETVKYLAEVLIKLVLGIAAILTFVMVLIYATADSRSSDMVPRLNTLIATTNGYKVTYFQDQDWCEALLAETRSYASSPASTCGDGEEAKPFDEHGSEIFTKIRDAVKKASITPIRISVRSERGIVSFAKVDLSCFYCNASYIYSPQAEYQPDKAQNASVTGMSGGWYYVDAGI</sequence>
<organism evidence="2 3">
    <name type="scientific">Pseudomonas phytophila</name>
    <dbReference type="NCBI Taxonomy" id="2867264"/>
    <lineage>
        <taxon>Bacteria</taxon>
        <taxon>Pseudomonadati</taxon>
        <taxon>Pseudomonadota</taxon>
        <taxon>Gammaproteobacteria</taxon>
        <taxon>Pseudomonadales</taxon>
        <taxon>Pseudomonadaceae</taxon>
        <taxon>Pseudomonas</taxon>
    </lineage>
</organism>
<reference evidence="2" key="1">
    <citation type="submission" date="2021-08" db="EMBL/GenBank/DDBJ databases">
        <title>Complete genome sequence of Pseudomonas phytophila.</title>
        <authorList>
            <person name="Weir B.S."/>
            <person name="Templeton M.D."/>
            <person name="Arshed S."/>
            <person name="Andersen M.T."/>
            <person name="Jayaraman J."/>
        </authorList>
    </citation>
    <scope>NUCLEOTIDE SEQUENCE</scope>
    <source>
        <strain evidence="2">ICMP 23753</strain>
    </source>
</reference>
<proteinExistence type="predicted"/>
<keyword evidence="1" id="KW-0812">Transmembrane</keyword>
<protein>
    <submittedName>
        <fullName evidence="2">Uncharacterized protein</fullName>
    </submittedName>
</protein>
<keyword evidence="1" id="KW-0472">Membrane</keyword>
<keyword evidence="3" id="KW-1185">Reference proteome</keyword>
<evidence type="ECO:0000313" key="3">
    <source>
        <dbReference type="Proteomes" id="UP001063228"/>
    </source>
</evidence>
<dbReference type="Proteomes" id="UP001063228">
    <property type="component" value="Chromosome"/>
</dbReference>
<accession>A0ABY6FK49</accession>
<feature type="transmembrane region" description="Helical" evidence="1">
    <location>
        <begin position="20"/>
        <end position="41"/>
    </location>
</feature>
<name>A0ABY6FK49_9PSED</name>
<evidence type="ECO:0000256" key="1">
    <source>
        <dbReference type="SAM" id="Phobius"/>
    </source>
</evidence>
<evidence type="ECO:0000313" key="2">
    <source>
        <dbReference type="EMBL" id="UXZ98116.1"/>
    </source>
</evidence>
<gene>
    <name evidence="2" type="ORF">K3169_09700</name>
</gene>